<dbReference type="SUPFAM" id="SSF52540">
    <property type="entry name" value="P-loop containing nucleoside triphosphate hydrolases"/>
    <property type="match status" value="1"/>
</dbReference>
<dbReference type="SMART" id="SM00028">
    <property type="entry name" value="TPR"/>
    <property type="match status" value="3"/>
</dbReference>
<gene>
    <name evidence="2" type="ORF">OIK42_14650</name>
</gene>
<dbReference type="InterPro" id="IPR011990">
    <property type="entry name" value="TPR-like_helical_dom_sf"/>
</dbReference>
<dbReference type="Gene3D" id="3.40.50.300">
    <property type="entry name" value="P-loop containing nucleotide triphosphate hydrolases"/>
    <property type="match status" value="1"/>
</dbReference>
<dbReference type="InterPro" id="IPR027417">
    <property type="entry name" value="P-loop_NTPase"/>
</dbReference>
<reference evidence="2 3" key="1">
    <citation type="submission" date="2022-10" db="EMBL/GenBank/DDBJ databases">
        <title>Alteromonas sp. chi3 Genome sequencing.</title>
        <authorList>
            <person name="Park S."/>
        </authorList>
    </citation>
    <scope>NUCLEOTIDE SEQUENCE [LARGE SCALE GENOMIC DNA]</scope>
    <source>
        <strain evidence="3">chi3</strain>
    </source>
</reference>
<evidence type="ECO:0000313" key="2">
    <source>
        <dbReference type="EMBL" id="MDC8831996.1"/>
    </source>
</evidence>
<comment type="caution">
    <text evidence="2">The sequence shown here is derived from an EMBL/GenBank/DDBJ whole genome shotgun (WGS) entry which is preliminary data.</text>
</comment>
<dbReference type="RefSeq" id="WP_273641781.1">
    <property type="nucleotide sequence ID" value="NZ_JAQQXP010000002.1"/>
</dbReference>
<dbReference type="Gene3D" id="1.25.40.10">
    <property type="entry name" value="Tetratricopeptide repeat domain"/>
    <property type="match status" value="2"/>
</dbReference>
<accession>A0ABT5L6J6</accession>
<protein>
    <submittedName>
        <fullName evidence="2">Sulfotransferase</fullName>
    </submittedName>
</protein>
<name>A0ABT5L6J6_9ALTE</name>
<organism evidence="2 3">
    <name type="scientific">Alteromonas gilva</name>
    <dbReference type="NCBI Taxonomy" id="2987522"/>
    <lineage>
        <taxon>Bacteria</taxon>
        <taxon>Pseudomonadati</taxon>
        <taxon>Pseudomonadota</taxon>
        <taxon>Gammaproteobacteria</taxon>
        <taxon>Alteromonadales</taxon>
        <taxon>Alteromonadaceae</taxon>
        <taxon>Alteromonas/Salinimonas group</taxon>
        <taxon>Alteromonas</taxon>
    </lineage>
</organism>
<dbReference type="Proteomes" id="UP001218788">
    <property type="component" value="Unassembled WGS sequence"/>
</dbReference>
<dbReference type="EMBL" id="JAQQXP010000002">
    <property type="protein sequence ID" value="MDC8831996.1"/>
    <property type="molecule type" value="Genomic_DNA"/>
</dbReference>
<dbReference type="Pfam" id="PF13469">
    <property type="entry name" value="Sulfotransfer_3"/>
    <property type="match status" value="1"/>
</dbReference>
<dbReference type="SUPFAM" id="SSF48452">
    <property type="entry name" value="TPR-like"/>
    <property type="match status" value="2"/>
</dbReference>
<dbReference type="PANTHER" id="PTHR12788:SF10">
    <property type="entry name" value="PROTEIN-TYROSINE SULFOTRANSFERASE"/>
    <property type="match status" value="1"/>
</dbReference>
<evidence type="ECO:0000256" key="1">
    <source>
        <dbReference type="ARBA" id="ARBA00022679"/>
    </source>
</evidence>
<dbReference type="Pfam" id="PF14559">
    <property type="entry name" value="TPR_19"/>
    <property type="match status" value="1"/>
</dbReference>
<keyword evidence="1" id="KW-0808">Transferase</keyword>
<proteinExistence type="predicted"/>
<evidence type="ECO:0000313" key="3">
    <source>
        <dbReference type="Proteomes" id="UP001218788"/>
    </source>
</evidence>
<keyword evidence="3" id="KW-1185">Reference proteome</keyword>
<sequence>MSQQPTQSVLTQANLLISAGDLTDAIKLLYQAVQQYPHFYQGWLLFSKCLFEVGHKKESVQIAQHADSVDPLKQDFQRIQQCMQHNQLDDAASIARQMLHQQAHHPKAIFTLASIALTKNTPLQSIDLLEQAVAHLPANVTLRKLLTDSYVKAGYFARAIANAKVLAELDECFDTLSALIDLLFKYGQYGELLEYCQRAGAHTGNDKQKQSLLDLRRGQTLRIMGRRNESIDCLQSSLQANPRNAEAWWALADFKNYDFSAEDRLKLESLLQAGGADQKNPVAAFAYAKLSEAESSAAQTMALYKEANRLVNCAHYQPAVMQNEFAARMKSYSQDVLAVQANQIDQTCIPIFIVGLPRSGSTLIEQMLASHSKIEGTIEQPTLPSIERRAHQHAREQYNAGLSDAIGKFSAAELSAFGQAYLDDGALFRSANCRYFTDKQPFNFRLIGLIHKILPHAVIIDVRRNPMDCGLSLYKQYFHSGVDFSYNLSHIGAAYNAYVNLMEYWSNALPGKVLTVQYEALVRSPQQQIEHILHHIGLSYEQNCLDFHNTERAIHTASSEQVREPINARGIGAWESVAAELSELEGSLSPAVLAQRRF</sequence>
<dbReference type="InterPro" id="IPR026634">
    <property type="entry name" value="TPST-like"/>
</dbReference>
<dbReference type="PANTHER" id="PTHR12788">
    <property type="entry name" value="PROTEIN-TYROSINE SULFOTRANSFERASE 2"/>
    <property type="match status" value="1"/>
</dbReference>
<dbReference type="InterPro" id="IPR019734">
    <property type="entry name" value="TPR_rpt"/>
</dbReference>